<proteinExistence type="predicted"/>
<evidence type="ECO:0000313" key="3">
    <source>
        <dbReference type="Proteomes" id="UP000824120"/>
    </source>
</evidence>
<reference evidence="2 3" key="1">
    <citation type="submission" date="2020-09" db="EMBL/GenBank/DDBJ databases">
        <title>De no assembly of potato wild relative species, Solanum commersonii.</title>
        <authorList>
            <person name="Cho K."/>
        </authorList>
    </citation>
    <scope>NUCLEOTIDE SEQUENCE [LARGE SCALE GENOMIC DNA]</scope>
    <source>
        <strain evidence="2">LZ3.2</strain>
        <tissue evidence="2">Leaf</tissue>
    </source>
</reference>
<name>A0A9J5Y8J0_SOLCO</name>
<feature type="region of interest" description="Disordered" evidence="1">
    <location>
        <begin position="115"/>
        <end position="137"/>
    </location>
</feature>
<evidence type="ECO:0008006" key="4">
    <source>
        <dbReference type="Google" id="ProtNLM"/>
    </source>
</evidence>
<dbReference type="Proteomes" id="UP000824120">
    <property type="component" value="Chromosome 7"/>
</dbReference>
<evidence type="ECO:0000256" key="1">
    <source>
        <dbReference type="SAM" id="MobiDB-lite"/>
    </source>
</evidence>
<gene>
    <name evidence="2" type="ORF">H5410_037669</name>
</gene>
<organism evidence="2 3">
    <name type="scientific">Solanum commersonii</name>
    <name type="common">Commerson's wild potato</name>
    <name type="synonym">Commerson's nightshade</name>
    <dbReference type="NCBI Taxonomy" id="4109"/>
    <lineage>
        <taxon>Eukaryota</taxon>
        <taxon>Viridiplantae</taxon>
        <taxon>Streptophyta</taxon>
        <taxon>Embryophyta</taxon>
        <taxon>Tracheophyta</taxon>
        <taxon>Spermatophyta</taxon>
        <taxon>Magnoliopsida</taxon>
        <taxon>eudicotyledons</taxon>
        <taxon>Gunneridae</taxon>
        <taxon>Pentapetalae</taxon>
        <taxon>asterids</taxon>
        <taxon>lamiids</taxon>
        <taxon>Solanales</taxon>
        <taxon>Solanaceae</taxon>
        <taxon>Solanoideae</taxon>
        <taxon>Solaneae</taxon>
        <taxon>Solanum</taxon>
    </lineage>
</organism>
<keyword evidence="3" id="KW-1185">Reference proteome</keyword>
<dbReference type="AlphaFoldDB" id="A0A9J5Y8J0"/>
<sequence>MAFKAKVPDLRKDVNYLKSTDFTSLLEAVDNRDAPQISAISLVTTGDIRRDEVAVDESDAETDEEQIGIREESIYGDLPDLEETIMQLVIQTSFTETSMTALSGSNIAVPFEVTPGTEAPDQTDALGTNAQTDGATV</sequence>
<protein>
    <recommendedName>
        <fullName evidence="4">Polyprotein protein</fullName>
    </recommendedName>
</protein>
<dbReference type="OrthoDB" id="1328509at2759"/>
<accession>A0A9J5Y8J0</accession>
<dbReference type="EMBL" id="JACXVP010000007">
    <property type="protein sequence ID" value="KAG5596437.1"/>
    <property type="molecule type" value="Genomic_DNA"/>
</dbReference>
<evidence type="ECO:0000313" key="2">
    <source>
        <dbReference type="EMBL" id="KAG5596437.1"/>
    </source>
</evidence>
<comment type="caution">
    <text evidence="2">The sequence shown here is derived from an EMBL/GenBank/DDBJ whole genome shotgun (WGS) entry which is preliminary data.</text>
</comment>
<feature type="compositionally biased region" description="Polar residues" evidence="1">
    <location>
        <begin position="125"/>
        <end position="137"/>
    </location>
</feature>